<name>A0A9D7K072_9PROT</name>
<accession>A0A9D7K072</accession>
<dbReference type="Proteomes" id="UP000886689">
    <property type="component" value="Unassembled WGS sequence"/>
</dbReference>
<evidence type="ECO:0000313" key="1">
    <source>
        <dbReference type="EMBL" id="MBK8524014.1"/>
    </source>
</evidence>
<proteinExistence type="predicted"/>
<dbReference type="EMBL" id="JADJUC010000006">
    <property type="protein sequence ID" value="MBK8524014.1"/>
    <property type="molecule type" value="Genomic_DNA"/>
</dbReference>
<sequence length="78" mass="8842">MSEIFRAFGLVFVIFSDDHDPSHVHVFHGSETCKIALDTLTVAAKPRCTLSKANLRKALQLAAENRLLLLREWERIHG</sequence>
<organism evidence="1 2">
    <name type="scientific">Candidatus Proximibacter danicus</name>
    <dbReference type="NCBI Taxonomy" id="2954365"/>
    <lineage>
        <taxon>Bacteria</taxon>
        <taxon>Pseudomonadati</taxon>
        <taxon>Pseudomonadota</taxon>
        <taxon>Betaproteobacteria</taxon>
        <taxon>Candidatus Proximibacter</taxon>
    </lineage>
</organism>
<comment type="caution">
    <text evidence="1">The sequence shown here is derived from an EMBL/GenBank/DDBJ whole genome shotgun (WGS) entry which is preliminary data.</text>
</comment>
<gene>
    <name evidence="1" type="ORF">IPL58_07735</name>
</gene>
<dbReference type="InterPro" id="IPR025427">
    <property type="entry name" value="DUF4160"/>
</dbReference>
<reference evidence="1" key="1">
    <citation type="submission" date="2020-10" db="EMBL/GenBank/DDBJ databases">
        <title>Connecting structure to function with the recovery of over 1000 high-quality activated sludge metagenome-assembled genomes encoding full-length rRNA genes using long-read sequencing.</title>
        <authorList>
            <person name="Singleton C.M."/>
            <person name="Petriglieri F."/>
            <person name="Kristensen J.M."/>
            <person name="Kirkegaard R.H."/>
            <person name="Michaelsen T.Y."/>
            <person name="Andersen M.H."/>
            <person name="Karst S.M."/>
            <person name="Dueholm M.S."/>
            <person name="Nielsen P.H."/>
            <person name="Albertsen M."/>
        </authorList>
    </citation>
    <scope>NUCLEOTIDE SEQUENCE</scope>
    <source>
        <strain evidence="1">Hirt_18-Q3-R61-65_BATAC.395</strain>
    </source>
</reference>
<evidence type="ECO:0000313" key="2">
    <source>
        <dbReference type="Proteomes" id="UP000886689"/>
    </source>
</evidence>
<protein>
    <submittedName>
        <fullName evidence="1">DUF4160 domain-containing protein</fullName>
    </submittedName>
</protein>
<dbReference type="AlphaFoldDB" id="A0A9D7K072"/>
<dbReference type="Pfam" id="PF13711">
    <property type="entry name" value="DUF4160"/>
    <property type="match status" value="1"/>
</dbReference>